<dbReference type="CDD" id="cd10017">
    <property type="entry name" value="B3_DNA"/>
    <property type="match status" value="4"/>
</dbReference>
<dbReference type="GO" id="GO:0005634">
    <property type="term" value="C:nucleus"/>
    <property type="evidence" value="ECO:0007669"/>
    <property type="project" value="UniProtKB-SubCell"/>
</dbReference>
<keyword evidence="8" id="KW-1185">Reference proteome</keyword>
<dbReference type="InterPro" id="IPR015300">
    <property type="entry name" value="DNA-bd_pseudobarrel_sf"/>
</dbReference>
<dbReference type="PROSITE" id="PS50863">
    <property type="entry name" value="B3"/>
    <property type="match status" value="4"/>
</dbReference>
<accession>A0A8B8ZQD7</accession>
<evidence type="ECO:0000256" key="4">
    <source>
        <dbReference type="ARBA" id="ARBA00023125"/>
    </source>
</evidence>
<dbReference type="InterPro" id="IPR003340">
    <property type="entry name" value="B3_DNA-bd"/>
</dbReference>
<comment type="subcellular location">
    <subcellularLocation>
        <location evidence="1">Nucleus</location>
    </subcellularLocation>
</comment>
<name>A0A8B8ZQD7_PHODC</name>
<dbReference type="SMART" id="SM01019">
    <property type="entry name" value="B3"/>
    <property type="match status" value="4"/>
</dbReference>
<organism evidence="8 9">
    <name type="scientific">Phoenix dactylifera</name>
    <name type="common">Date palm</name>
    <dbReference type="NCBI Taxonomy" id="42345"/>
    <lineage>
        <taxon>Eukaryota</taxon>
        <taxon>Viridiplantae</taxon>
        <taxon>Streptophyta</taxon>
        <taxon>Embryophyta</taxon>
        <taxon>Tracheophyta</taxon>
        <taxon>Spermatophyta</taxon>
        <taxon>Magnoliopsida</taxon>
        <taxon>Liliopsida</taxon>
        <taxon>Arecaceae</taxon>
        <taxon>Coryphoideae</taxon>
        <taxon>Phoeniceae</taxon>
        <taxon>Phoenix</taxon>
    </lineage>
</organism>
<feature type="domain" description="TF-B3" evidence="7">
    <location>
        <begin position="178"/>
        <end position="275"/>
    </location>
</feature>
<evidence type="ECO:0000313" key="8">
    <source>
        <dbReference type="Proteomes" id="UP000228380"/>
    </source>
</evidence>
<dbReference type="KEGG" id="pda:103710783"/>
<keyword evidence="4" id="KW-0238">DNA-binding</keyword>
<dbReference type="GO" id="GO:0003677">
    <property type="term" value="F:DNA binding"/>
    <property type="evidence" value="ECO:0007669"/>
    <property type="project" value="UniProtKB-KW"/>
</dbReference>
<dbReference type="Pfam" id="PF02362">
    <property type="entry name" value="B3"/>
    <property type="match status" value="4"/>
</dbReference>
<dbReference type="GeneID" id="103710783"/>
<keyword evidence="2" id="KW-0677">Repeat</keyword>
<proteinExistence type="predicted"/>
<dbReference type="Proteomes" id="UP000228380">
    <property type="component" value="Chromosome 2"/>
</dbReference>
<dbReference type="AlphaFoldDB" id="A0A8B8ZQD7"/>
<dbReference type="Gene3D" id="2.40.330.10">
    <property type="entry name" value="DNA-binding pseudobarrel domain"/>
    <property type="match status" value="4"/>
</dbReference>
<keyword evidence="3" id="KW-0805">Transcription regulation</keyword>
<evidence type="ECO:0000256" key="1">
    <source>
        <dbReference type="ARBA" id="ARBA00004123"/>
    </source>
</evidence>
<evidence type="ECO:0000259" key="7">
    <source>
        <dbReference type="PROSITE" id="PS50863"/>
    </source>
</evidence>
<dbReference type="InterPro" id="IPR039218">
    <property type="entry name" value="REM_fam"/>
</dbReference>
<evidence type="ECO:0000313" key="9">
    <source>
        <dbReference type="RefSeq" id="XP_038975557.1"/>
    </source>
</evidence>
<dbReference type="RefSeq" id="XP_038975565.1">
    <property type="nucleotide sequence ID" value="XM_039119637.1"/>
</dbReference>
<keyword evidence="5" id="KW-0804">Transcription</keyword>
<feature type="domain" description="TF-B3" evidence="7">
    <location>
        <begin position="17"/>
        <end position="110"/>
    </location>
</feature>
<protein>
    <submittedName>
        <fullName evidence="9 10">B3 domain-containing protein REM15 isoform X1</fullName>
    </submittedName>
</protein>
<evidence type="ECO:0000256" key="5">
    <source>
        <dbReference type="ARBA" id="ARBA00023163"/>
    </source>
</evidence>
<sequence length="704" mass="81062">MGSCTEMLRERDGGLQKPGFFKVLMPGFEKKLRIPPAFVKYITNLRDKRATLISPLGKLWSVNIHGCKEKMCFREGWPEFAQAHDLKLGCFMVFRYEDDRTFSFQVFDTSACRKDYSPVGVQSVARMDIRQDLNSEDASEADTSQGPMTQGSRKQIRMMDEGRPLTERTFSSCSGRKSFVAIISDYNLNRNYMSIPASFKESSDIMTKDEVILKDGEGRSWHVSICKRGKKGAFLAKGWRDFCVGNRLGEGDKCIFELASNEKDNIMLVRILKDSCNRLNEEKSFEVIVKDFNLTKPYMSIPASFRASNDIATKHQVILKDVEGRSWHVRVCNKGKRGVHLAEGWQEFCADHRLERGDKCIFELVSMEDNTLLVQIFKQMTQSCSRGMNQEEHSFSDHLDATRIHFLKTMDSDFSQQMELPVTSRRRLVTEKVASYLVNDPQHKACELYQFGRANMEYSLKIFPETFPLEGYDFCSSKRLQDDKQPVPHLLATRKSLQVNVKIADNTLSIKSAHSKIRNKGEKLSSNSVCAKEQTIRCKKVMNHCIEQELQLTSAMRLVTKEKKAQAWQKADAIQPTNPFFKKAMLRDAVSDRFRMYIPKHFAAKHLGHEQQTIVCSLPNGKETWNVNYKVYDEFSQFCGQWQKFAQDNGLEEGDVCIFELTRAHKDLAMDVHIFRVLDKNTPLHRGRRRLPMKREGSFLRIDG</sequence>
<gene>
    <name evidence="9 10" type="primary">LOC103710783</name>
</gene>
<reference evidence="9 10" key="2">
    <citation type="submission" date="2025-04" db="UniProtKB">
        <authorList>
            <consortium name="RefSeq"/>
        </authorList>
    </citation>
    <scope>IDENTIFICATION</scope>
    <source>
        <tissue evidence="9 10">Young leaves</tissue>
    </source>
</reference>
<evidence type="ECO:0000313" key="10">
    <source>
        <dbReference type="RefSeq" id="XP_038975565.1"/>
    </source>
</evidence>
<evidence type="ECO:0000256" key="6">
    <source>
        <dbReference type="ARBA" id="ARBA00023242"/>
    </source>
</evidence>
<feature type="domain" description="TF-B3" evidence="7">
    <location>
        <begin position="581"/>
        <end position="678"/>
    </location>
</feature>
<feature type="domain" description="TF-B3" evidence="7">
    <location>
        <begin position="284"/>
        <end position="380"/>
    </location>
</feature>
<dbReference type="PANTHER" id="PTHR31674">
    <property type="entry name" value="B3 DOMAIN-CONTAINING PROTEIN REM-LIKE 3-RELATED"/>
    <property type="match status" value="1"/>
</dbReference>
<dbReference type="OrthoDB" id="725474at2759"/>
<evidence type="ECO:0000256" key="2">
    <source>
        <dbReference type="ARBA" id="ARBA00022737"/>
    </source>
</evidence>
<dbReference type="SUPFAM" id="SSF101936">
    <property type="entry name" value="DNA-binding pseudobarrel domain"/>
    <property type="match status" value="4"/>
</dbReference>
<evidence type="ECO:0000256" key="3">
    <source>
        <dbReference type="ARBA" id="ARBA00023015"/>
    </source>
</evidence>
<dbReference type="PANTHER" id="PTHR31674:SF62">
    <property type="entry name" value="B3 DOMAIN-CONTAINING PROTEIN REM14-RELATED"/>
    <property type="match status" value="1"/>
</dbReference>
<reference evidence="8" key="1">
    <citation type="journal article" date="2019" name="Nat. Commun.">
        <title>Genome-wide association mapping of date palm fruit traits.</title>
        <authorList>
            <person name="Hazzouri K.M."/>
            <person name="Gros-Balthazard M."/>
            <person name="Flowers J.M."/>
            <person name="Copetti D."/>
            <person name="Lemansour A."/>
            <person name="Lebrun M."/>
            <person name="Masmoudi K."/>
            <person name="Ferrand S."/>
            <person name="Dhar M.I."/>
            <person name="Fresquez Z.A."/>
            <person name="Rosas U."/>
            <person name="Zhang J."/>
            <person name="Talag J."/>
            <person name="Lee S."/>
            <person name="Kudrna D."/>
            <person name="Powell R.F."/>
            <person name="Leitch I.J."/>
            <person name="Krueger R.R."/>
            <person name="Wing R.A."/>
            <person name="Amiri K.M.A."/>
            <person name="Purugganan M.D."/>
        </authorList>
    </citation>
    <scope>NUCLEOTIDE SEQUENCE [LARGE SCALE GENOMIC DNA]</scope>
    <source>
        <strain evidence="8">cv. Khalas</strain>
    </source>
</reference>
<dbReference type="RefSeq" id="XP_038975557.1">
    <property type="nucleotide sequence ID" value="XM_039119629.1"/>
</dbReference>
<keyword evidence="6" id="KW-0539">Nucleus</keyword>